<comment type="caution">
    <text evidence="1">The sequence shown here is derived from an EMBL/GenBank/DDBJ whole genome shotgun (WGS) entry which is preliminary data.</text>
</comment>
<name>A0ABP1I774_9EUKA</name>
<dbReference type="Proteomes" id="UP001642409">
    <property type="component" value="Unassembled WGS sequence"/>
</dbReference>
<protein>
    <submittedName>
        <fullName evidence="1">Hypothetical_protein</fullName>
    </submittedName>
</protein>
<reference evidence="1 2" key="1">
    <citation type="submission" date="2024-07" db="EMBL/GenBank/DDBJ databases">
        <authorList>
            <person name="Akdeniz Z."/>
        </authorList>
    </citation>
    <scope>NUCLEOTIDE SEQUENCE [LARGE SCALE GENOMIC DNA]</scope>
</reference>
<gene>
    <name evidence="1" type="ORF">HINF_LOCUS22280</name>
</gene>
<evidence type="ECO:0000313" key="2">
    <source>
        <dbReference type="Proteomes" id="UP001642409"/>
    </source>
</evidence>
<dbReference type="EMBL" id="CAXDID020000062">
    <property type="protein sequence ID" value="CAL6010844.1"/>
    <property type="molecule type" value="Genomic_DNA"/>
</dbReference>
<proteinExistence type="predicted"/>
<accession>A0ABP1I774</accession>
<evidence type="ECO:0000313" key="1">
    <source>
        <dbReference type="EMBL" id="CAL6010844.1"/>
    </source>
</evidence>
<sequence>MQCVTSTSDHWRNIVHKAKQYFRNHMYLLRNANQNQQNVQEVKLLNKTIRYVNCYMTQHSLVYENYQEYTNELVYILGLYMDEKTETSKQKYITPTSIDVLYPVCEAGDQFVFNEISVDFIGNLLSEEIQIHSASPDQLTSVFDEQQLQ</sequence>
<organism evidence="1 2">
    <name type="scientific">Hexamita inflata</name>
    <dbReference type="NCBI Taxonomy" id="28002"/>
    <lineage>
        <taxon>Eukaryota</taxon>
        <taxon>Metamonada</taxon>
        <taxon>Diplomonadida</taxon>
        <taxon>Hexamitidae</taxon>
        <taxon>Hexamitinae</taxon>
        <taxon>Hexamita</taxon>
    </lineage>
</organism>
<keyword evidence="2" id="KW-1185">Reference proteome</keyword>